<keyword evidence="1" id="KW-0238">DNA-binding</keyword>
<evidence type="ECO:0000256" key="1">
    <source>
        <dbReference type="ARBA" id="ARBA00023125"/>
    </source>
</evidence>
<dbReference type="SUPFAM" id="SSF46894">
    <property type="entry name" value="C-terminal effector domain of the bipartite response regulators"/>
    <property type="match status" value="1"/>
</dbReference>
<dbReference type="PROSITE" id="PS51755">
    <property type="entry name" value="OMPR_PHOB"/>
    <property type="match status" value="1"/>
</dbReference>
<keyword evidence="3" id="KW-1185">Reference proteome</keyword>
<dbReference type="GO" id="GO:0000160">
    <property type="term" value="P:phosphorelay signal transduction system"/>
    <property type="evidence" value="ECO:0007669"/>
    <property type="project" value="InterPro"/>
</dbReference>
<accession>A0A5C2HDI8</accession>
<dbReference type="RefSeq" id="WP_170170130.1">
    <property type="nucleotide sequence ID" value="NZ_BMEF01000027.1"/>
</dbReference>
<dbReference type="InterPro" id="IPR001867">
    <property type="entry name" value="OmpR/PhoB-type_DNA-bd"/>
</dbReference>
<protein>
    <submittedName>
        <fullName evidence="2">Signal transduction response regulator, OmpR family</fullName>
    </submittedName>
</protein>
<proteinExistence type="predicted"/>
<dbReference type="Gene3D" id="1.10.10.10">
    <property type="entry name" value="Winged helix-like DNA-binding domain superfamily/Winged helix DNA-binding domain"/>
    <property type="match status" value="1"/>
</dbReference>
<dbReference type="KEGG" id="apai:APAC_1295"/>
<dbReference type="GO" id="GO:0003677">
    <property type="term" value="F:DNA binding"/>
    <property type="evidence" value="ECO:0007669"/>
    <property type="project" value="UniProtKB-UniRule"/>
</dbReference>
<dbReference type="InterPro" id="IPR036388">
    <property type="entry name" value="WH-like_DNA-bd_sf"/>
</dbReference>
<reference evidence="2" key="2">
    <citation type="submission" date="2019-09" db="EMBL/GenBank/DDBJ databases">
        <title>Taxonomic note: a critical rebuttal of the proposed division of the genus Arcobacter into six genera, emended descriptions of Arcobacter anaerophilus and the genus Arcobacter, and an assessment of genus-level boundaries for Epsilonproteobacteria using in silico genomic comparator tools.</title>
        <authorList>
            <person name="On S.L.W."/>
            <person name="Miller W.G."/>
            <person name="Biggs P."/>
            <person name="Cornelius A."/>
            <person name="Vandamme P."/>
        </authorList>
    </citation>
    <scope>NUCLEOTIDE SEQUENCE [LARGE SCALE GENOMIC DNA]</scope>
    <source>
        <strain evidence="2">LMG 26638</strain>
    </source>
</reference>
<dbReference type="CDD" id="cd00383">
    <property type="entry name" value="trans_reg_C"/>
    <property type="match status" value="1"/>
</dbReference>
<dbReference type="EMBL" id="CP035928">
    <property type="protein sequence ID" value="QEP34412.1"/>
    <property type="molecule type" value="Genomic_DNA"/>
</dbReference>
<reference evidence="2" key="1">
    <citation type="submission" date="2019-09" db="EMBL/GenBank/DDBJ databases">
        <title>Complete genome sequencing of four Arcobacter species reveals a diverse suite of mobile elements.</title>
        <authorList>
            <person name="Miller W.G."/>
            <person name="Yee E."/>
            <person name="Bono J.L."/>
        </authorList>
    </citation>
    <scope>NUCLEOTIDE SEQUENCE [LARGE SCALE GENOMIC DNA]</scope>
    <source>
        <strain evidence="2">LMG 26638</strain>
    </source>
</reference>
<evidence type="ECO:0000313" key="2">
    <source>
        <dbReference type="EMBL" id="QEP34412.1"/>
    </source>
</evidence>
<dbReference type="Pfam" id="PF00486">
    <property type="entry name" value="Trans_reg_C"/>
    <property type="match status" value="1"/>
</dbReference>
<evidence type="ECO:0000313" key="3">
    <source>
        <dbReference type="Proteomes" id="UP000322726"/>
    </source>
</evidence>
<dbReference type="GO" id="GO:0006355">
    <property type="term" value="P:regulation of DNA-templated transcription"/>
    <property type="evidence" value="ECO:0007669"/>
    <property type="project" value="InterPro"/>
</dbReference>
<dbReference type="SMART" id="SM00862">
    <property type="entry name" value="Trans_reg_C"/>
    <property type="match status" value="1"/>
</dbReference>
<dbReference type="AlphaFoldDB" id="A0A5C2HDI8"/>
<name>A0A5C2HDI8_9BACT</name>
<dbReference type="Proteomes" id="UP000322726">
    <property type="component" value="Chromosome"/>
</dbReference>
<gene>
    <name evidence="2" type="ORF">APAC_1295</name>
</gene>
<sequence>MRELKFLNIGYYDNLLDNEINDYLISNTKNLSRFNNEDELVNLVNEKKINLLITTYNYESLKKVRKINDNIQVVAILDELKKEYLKQSVELEHIKFLQNLNCKEEFKNVLKDCIKQLDSNKSNIIKLKNDFIYDLYNKTLIKKDEIVSLSNKEALFLDLLLRNPNRALNYEEIQNEVWDENMSQDALRSVVKELRKKVYKELIKNVSGVGYRADFI</sequence>
<dbReference type="InterPro" id="IPR016032">
    <property type="entry name" value="Sig_transdc_resp-reg_C-effctor"/>
</dbReference>
<organism evidence="2 3">
    <name type="scientific">Malaciobacter pacificus</name>
    <dbReference type="NCBI Taxonomy" id="1080223"/>
    <lineage>
        <taxon>Bacteria</taxon>
        <taxon>Pseudomonadati</taxon>
        <taxon>Campylobacterota</taxon>
        <taxon>Epsilonproteobacteria</taxon>
        <taxon>Campylobacterales</taxon>
        <taxon>Arcobacteraceae</taxon>
        <taxon>Malaciobacter</taxon>
    </lineage>
</organism>